<comment type="caution">
    <text evidence="1">The sequence shown here is derived from an EMBL/GenBank/DDBJ whole genome shotgun (WGS) entry which is preliminary data.</text>
</comment>
<evidence type="ECO:0008006" key="3">
    <source>
        <dbReference type="Google" id="ProtNLM"/>
    </source>
</evidence>
<accession>A0A7Y2RBZ9</accession>
<dbReference type="Proteomes" id="UP000530654">
    <property type="component" value="Unassembled WGS sequence"/>
</dbReference>
<organism evidence="1 2">
    <name type="scientific">Rhizobium laguerreae</name>
    <dbReference type="NCBI Taxonomy" id="1076926"/>
    <lineage>
        <taxon>Bacteria</taxon>
        <taxon>Pseudomonadati</taxon>
        <taxon>Pseudomonadota</taxon>
        <taxon>Alphaproteobacteria</taxon>
        <taxon>Hyphomicrobiales</taxon>
        <taxon>Rhizobiaceae</taxon>
        <taxon>Rhizobium/Agrobacterium group</taxon>
        <taxon>Rhizobium</taxon>
    </lineage>
</organism>
<sequence>MNIGIANAAEVDQFWPAFASRLQIACDETGGDISSGDLWQMCRSGNAFLVLVLDDAGFKAALIMQFQKWTAKQVMRCMAIVGDDMASWLPAARDFIAQMAKDGGATSFIAEGREGWTRIFPAARRLRTTYEVELS</sequence>
<dbReference type="RefSeq" id="WP_170282885.1">
    <property type="nucleotide sequence ID" value="NZ_JABEQY010000047.1"/>
</dbReference>
<evidence type="ECO:0000313" key="2">
    <source>
        <dbReference type="Proteomes" id="UP000530654"/>
    </source>
</evidence>
<dbReference type="AlphaFoldDB" id="A0A7Y2RBZ9"/>
<protein>
    <recommendedName>
        <fullName evidence="3">GNAT family N-acetyltransferase</fullName>
    </recommendedName>
</protein>
<dbReference type="EMBL" id="JABEQY010000047">
    <property type="protein sequence ID" value="NNH67825.1"/>
    <property type="molecule type" value="Genomic_DNA"/>
</dbReference>
<proteinExistence type="predicted"/>
<gene>
    <name evidence="1" type="ORF">HLI17_31995</name>
</gene>
<reference evidence="1 2" key="1">
    <citation type="submission" date="2020-04" db="EMBL/GenBank/DDBJ databases">
        <title>Rhizobium bacterial biofertilizers improve the content of phenolic compounds of Lactuca sativa L. under non-saline and saline-stress conditions.</title>
        <authorList>
            <person name="Ayuso-Calles M."/>
            <person name="Garcia-Estevez I."/>
            <person name="Jimenez-Gomez A."/>
            <person name="Flores-Felix J.D."/>
            <person name="Escribano-Bailon M."/>
            <person name="Rivas R."/>
        </authorList>
    </citation>
    <scope>NUCLEOTIDE SEQUENCE [LARGE SCALE GENOMIC DNA]</scope>
    <source>
        <strain evidence="1 2">GPTR02</strain>
    </source>
</reference>
<evidence type="ECO:0000313" key="1">
    <source>
        <dbReference type="EMBL" id="NNH67825.1"/>
    </source>
</evidence>
<name>A0A7Y2RBZ9_9HYPH</name>